<gene>
    <name evidence="1" type="ORF">METZ01_LOCUS85889</name>
</gene>
<sequence length="70" mass="7659">VVRELGLTFNLSISETTRCVVINHTSGLNDPIKIVESAANLNPRFFSIVVQLSPAQAPFKTRNSNNTMVS</sequence>
<accession>A0A381UY66</accession>
<reference evidence="1" key="1">
    <citation type="submission" date="2018-05" db="EMBL/GenBank/DDBJ databases">
        <authorList>
            <person name="Lanie J.A."/>
            <person name="Ng W.-L."/>
            <person name="Kazmierczak K.M."/>
            <person name="Andrzejewski T.M."/>
            <person name="Davidsen T.M."/>
            <person name="Wayne K.J."/>
            <person name="Tettelin H."/>
            <person name="Glass J.I."/>
            <person name="Rusch D."/>
            <person name="Podicherti R."/>
            <person name="Tsui H.-C.T."/>
            <person name="Winkler M.E."/>
        </authorList>
    </citation>
    <scope>NUCLEOTIDE SEQUENCE</scope>
</reference>
<name>A0A381UY66_9ZZZZ</name>
<feature type="non-terminal residue" evidence="1">
    <location>
        <position position="1"/>
    </location>
</feature>
<proteinExistence type="predicted"/>
<dbReference type="AlphaFoldDB" id="A0A381UY66"/>
<dbReference type="EMBL" id="UINC01007387">
    <property type="protein sequence ID" value="SVA33035.1"/>
    <property type="molecule type" value="Genomic_DNA"/>
</dbReference>
<evidence type="ECO:0000313" key="1">
    <source>
        <dbReference type="EMBL" id="SVA33035.1"/>
    </source>
</evidence>
<organism evidence="1">
    <name type="scientific">marine metagenome</name>
    <dbReference type="NCBI Taxonomy" id="408172"/>
    <lineage>
        <taxon>unclassified sequences</taxon>
        <taxon>metagenomes</taxon>
        <taxon>ecological metagenomes</taxon>
    </lineage>
</organism>
<protein>
    <submittedName>
        <fullName evidence="1">Uncharacterized protein</fullName>
    </submittedName>
</protein>